<dbReference type="SUPFAM" id="SSF52540">
    <property type="entry name" value="P-loop containing nucleoside triphosphate hydrolases"/>
    <property type="match status" value="2"/>
</dbReference>
<keyword evidence="3" id="KW-0813">Transport</keyword>
<proteinExistence type="inferred from homology"/>
<evidence type="ECO:0000256" key="5">
    <source>
        <dbReference type="ARBA" id="ARBA00022741"/>
    </source>
</evidence>
<dbReference type="PANTHER" id="PTHR43297">
    <property type="entry name" value="OLIGOPEPTIDE TRANSPORT ATP-BINDING PROTEIN APPD"/>
    <property type="match status" value="1"/>
</dbReference>
<feature type="domain" description="ABC transporter" evidence="8">
    <location>
        <begin position="278"/>
        <end position="526"/>
    </location>
</feature>
<evidence type="ECO:0000256" key="4">
    <source>
        <dbReference type="ARBA" id="ARBA00022475"/>
    </source>
</evidence>
<dbReference type="InterPro" id="IPR013563">
    <property type="entry name" value="Oligopep_ABC_C"/>
</dbReference>
<dbReference type="PROSITE" id="PS50893">
    <property type="entry name" value="ABC_TRANSPORTER_2"/>
    <property type="match status" value="2"/>
</dbReference>
<keyword evidence="4" id="KW-1003">Cell membrane</keyword>
<comment type="similarity">
    <text evidence="2">Belongs to the ABC transporter superfamily.</text>
</comment>
<dbReference type="NCBIfam" id="NF007739">
    <property type="entry name" value="PRK10419.1"/>
    <property type="match status" value="2"/>
</dbReference>
<dbReference type="AlphaFoldDB" id="A0AA43B0W6"/>
<accession>A0AA43B0W6</accession>
<dbReference type="RefSeq" id="WP_006227799.1">
    <property type="nucleotide sequence ID" value="NZ_ALJE01000056.1"/>
</dbReference>
<dbReference type="PROSITE" id="PS00211">
    <property type="entry name" value="ABC_TRANSPORTER_1"/>
    <property type="match status" value="2"/>
</dbReference>
<evidence type="ECO:0000313" key="9">
    <source>
        <dbReference type="EMBL" id="MDH2050222.1"/>
    </source>
</evidence>
<dbReference type="Gene3D" id="3.40.50.300">
    <property type="entry name" value="P-loop containing nucleotide triphosphate hydrolases"/>
    <property type="match status" value="2"/>
</dbReference>
<reference evidence="9" key="1">
    <citation type="submission" date="2022-09" db="EMBL/GenBank/DDBJ databases">
        <title>Intensive care unit water sources are persistently colonized with multi-drug resistant bacteria and are the site of extensive horizontal gene transfer of antibiotic resistance genes.</title>
        <authorList>
            <person name="Diorio-Toth L."/>
        </authorList>
    </citation>
    <scope>NUCLEOTIDE SEQUENCE</scope>
    <source>
        <strain evidence="9">GD03676</strain>
    </source>
</reference>
<evidence type="ECO:0000256" key="1">
    <source>
        <dbReference type="ARBA" id="ARBA00004417"/>
    </source>
</evidence>
<dbReference type="InterPro" id="IPR003439">
    <property type="entry name" value="ABC_transporter-like_ATP-bd"/>
</dbReference>
<dbReference type="FunFam" id="3.40.50.300:FF:000016">
    <property type="entry name" value="Oligopeptide ABC transporter ATP-binding component"/>
    <property type="match status" value="1"/>
</dbReference>
<name>A0AA43B0W6_9BURK</name>
<protein>
    <submittedName>
        <fullName evidence="9">ABC transporter ATP-binding protein</fullName>
    </submittedName>
</protein>
<evidence type="ECO:0000259" key="8">
    <source>
        <dbReference type="PROSITE" id="PS50893"/>
    </source>
</evidence>
<dbReference type="Pfam" id="PF00005">
    <property type="entry name" value="ABC_tran"/>
    <property type="match status" value="2"/>
</dbReference>
<evidence type="ECO:0000256" key="2">
    <source>
        <dbReference type="ARBA" id="ARBA00005417"/>
    </source>
</evidence>
<evidence type="ECO:0000256" key="7">
    <source>
        <dbReference type="ARBA" id="ARBA00023136"/>
    </source>
</evidence>
<dbReference type="GO" id="GO:0055085">
    <property type="term" value="P:transmembrane transport"/>
    <property type="evidence" value="ECO:0007669"/>
    <property type="project" value="UniProtKB-ARBA"/>
</dbReference>
<evidence type="ECO:0000256" key="6">
    <source>
        <dbReference type="ARBA" id="ARBA00022840"/>
    </source>
</evidence>
<dbReference type="GO" id="GO:0005524">
    <property type="term" value="F:ATP binding"/>
    <property type="evidence" value="ECO:0007669"/>
    <property type="project" value="UniProtKB-KW"/>
</dbReference>
<dbReference type="EMBL" id="JAOCKG010000002">
    <property type="protein sequence ID" value="MDH2050222.1"/>
    <property type="molecule type" value="Genomic_DNA"/>
</dbReference>
<keyword evidence="6 9" id="KW-0067">ATP-binding</keyword>
<sequence>MTELLRIQNLTVDLPAGADRPHALKDLTLSVNAGEIVCVVGESGSGKSLTAGAILGLLPQGVHASGGQIHWEGQDLLQLAPDALRRLRGRRIGMIFQEPMTALNPLRTIGDQIGEVFRTHTRLGRAEIARRTLELLDSVRLPDPAQAVNAYPHELSGGQRQRAMIAMALALEPALLIADEPTTALDVTTQAQILHLIHDLQRRRGTAVLFITHDFGVVAEIADRVAVMQRGVLVESGTADQVLEHPQHPYTRALIAAVPPLAPAEARSTLDADAPVILATKALSKTYRKRGWFGRPSRVTHAVNGVELTLREGQTLGIVGESGSGKSTLARTLLGLLPPDAGSITLAGKPLAFKGGSARRAHAKLVQMVFQDPYGSLNPRQRVGDIVAQGPMVHGMPRREALALAQELFELVGLSADAIRRFPHEFSGGQRQRVGLARALAMRPQVLIADEPVSALDVSVQAQVLALLARLRQQLGLSIVFITHDLRVAAQVCDHVAVMKDGRVVEEGVCAEVFGNPTNPYTQALLAAVPGRRWNPASVTARQAA</sequence>
<comment type="caution">
    <text evidence="9">The sequence shown here is derived from an EMBL/GenBank/DDBJ whole genome shotgun (WGS) entry which is preliminary data.</text>
</comment>
<organism evidence="9 10">
    <name type="scientific">Achromobacter marplatensis</name>
    <dbReference type="NCBI Taxonomy" id="470868"/>
    <lineage>
        <taxon>Bacteria</taxon>
        <taxon>Pseudomonadati</taxon>
        <taxon>Pseudomonadota</taxon>
        <taxon>Betaproteobacteria</taxon>
        <taxon>Burkholderiales</taxon>
        <taxon>Alcaligenaceae</taxon>
        <taxon>Achromobacter</taxon>
    </lineage>
</organism>
<comment type="subcellular location">
    <subcellularLocation>
        <location evidence="1">Cell inner membrane</location>
        <topology evidence="1">Peripheral membrane protein</topology>
    </subcellularLocation>
</comment>
<dbReference type="PANTHER" id="PTHR43297:SF2">
    <property type="entry name" value="DIPEPTIDE TRANSPORT ATP-BINDING PROTEIN DPPD"/>
    <property type="match status" value="1"/>
</dbReference>
<dbReference type="CDD" id="cd03257">
    <property type="entry name" value="ABC_NikE_OppD_transporters"/>
    <property type="match status" value="2"/>
</dbReference>
<keyword evidence="7" id="KW-0472">Membrane</keyword>
<dbReference type="InterPro" id="IPR050388">
    <property type="entry name" value="ABC_Ni/Peptide_Import"/>
</dbReference>
<dbReference type="NCBIfam" id="NF008453">
    <property type="entry name" value="PRK11308.1"/>
    <property type="match status" value="2"/>
</dbReference>
<dbReference type="Proteomes" id="UP001161276">
    <property type="component" value="Unassembled WGS sequence"/>
</dbReference>
<feature type="domain" description="ABC transporter" evidence="8">
    <location>
        <begin position="5"/>
        <end position="255"/>
    </location>
</feature>
<dbReference type="GO" id="GO:0005886">
    <property type="term" value="C:plasma membrane"/>
    <property type="evidence" value="ECO:0007669"/>
    <property type="project" value="UniProtKB-SubCell"/>
</dbReference>
<evidence type="ECO:0000256" key="3">
    <source>
        <dbReference type="ARBA" id="ARBA00022448"/>
    </source>
</evidence>
<keyword evidence="5" id="KW-0547">Nucleotide-binding</keyword>
<dbReference type="GO" id="GO:0016887">
    <property type="term" value="F:ATP hydrolysis activity"/>
    <property type="evidence" value="ECO:0007669"/>
    <property type="project" value="InterPro"/>
</dbReference>
<dbReference type="InterPro" id="IPR027417">
    <property type="entry name" value="P-loop_NTPase"/>
</dbReference>
<dbReference type="GO" id="GO:0015833">
    <property type="term" value="P:peptide transport"/>
    <property type="evidence" value="ECO:0007669"/>
    <property type="project" value="InterPro"/>
</dbReference>
<dbReference type="InterPro" id="IPR017871">
    <property type="entry name" value="ABC_transporter-like_CS"/>
</dbReference>
<dbReference type="InterPro" id="IPR003593">
    <property type="entry name" value="AAA+_ATPase"/>
</dbReference>
<dbReference type="SMART" id="SM00382">
    <property type="entry name" value="AAA"/>
    <property type="match status" value="2"/>
</dbReference>
<evidence type="ECO:0000313" key="10">
    <source>
        <dbReference type="Proteomes" id="UP001161276"/>
    </source>
</evidence>
<dbReference type="Pfam" id="PF08352">
    <property type="entry name" value="oligo_HPY"/>
    <property type="match status" value="2"/>
</dbReference>
<gene>
    <name evidence="9" type="ORF">N5K24_07430</name>
</gene>